<dbReference type="NCBIfam" id="TIGR00594">
    <property type="entry name" value="polc"/>
    <property type="match status" value="1"/>
</dbReference>
<dbReference type="InterPro" id="IPR004365">
    <property type="entry name" value="NA-bd_OB_tRNA"/>
</dbReference>
<keyword evidence="12" id="KW-1185">Reference proteome</keyword>
<dbReference type="Proteomes" id="UP000193040">
    <property type="component" value="Unassembled WGS sequence"/>
</dbReference>
<evidence type="ECO:0000256" key="2">
    <source>
        <dbReference type="ARBA" id="ARBA00009496"/>
    </source>
</evidence>
<dbReference type="EMBL" id="MZZM01000025">
    <property type="protein sequence ID" value="ORJ57938.1"/>
    <property type="molecule type" value="Genomic_DNA"/>
</dbReference>
<comment type="catalytic activity">
    <reaction evidence="10">
        <text>DNA(n) + a 2'-deoxyribonucleoside 5'-triphosphate = DNA(n+1) + diphosphate</text>
        <dbReference type="Rhea" id="RHEA:22508"/>
        <dbReference type="Rhea" id="RHEA-COMP:17339"/>
        <dbReference type="Rhea" id="RHEA-COMP:17340"/>
        <dbReference type="ChEBI" id="CHEBI:33019"/>
        <dbReference type="ChEBI" id="CHEBI:61560"/>
        <dbReference type="ChEBI" id="CHEBI:173112"/>
        <dbReference type="EC" id="2.7.7.7"/>
    </reaction>
</comment>
<proteinExistence type="inferred from homology"/>
<name>A0A1X0XYS5_MYCSI</name>
<gene>
    <name evidence="11" type="ORF">B5M45_20370</name>
</gene>
<dbReference type="RefSeq" id="WP_044511518.1">
    <property type="nucleotide sequence ID" value="NZ_AP022568.1"/>
</dbReference>
<dbReference type="CDD" id="cd12113">
    <property type="entry name" value="PHP_PolIIIA_DnaE3"/>
    <property type="match status" value="1"/>
</dbReference>
<dbReference type="GO" id="GO:0006260">
    <property type="term" value="P:DNA replication"/>
    <property type="evidence" value="ECO:0007669"/>
    <property type="project" value="UniProtKB-KW"/>
</dbReference>
<dbReference type="InterPro" id="IPR003141">
    <property type="entry name" value="Pol/His_phosphatase_N"/>
</dbReference>
<dbReference type="Pfam" id="PF07733">
    <property type="entry name" value="DNA_pol3_alpha"/>
    <property type="match status" value="1"/>
</dbReference>
<keyword evidence="8" id="KW-0235">DNA replication</keyword>
<dbReference type="GO" id="GO:0003887">
    <property type="term" value="F:DNA-directed DNA polymerase activity"/>
    <property type="evidence" value="ECO:0007669"/>
    <property type="project" value="UniProtKB-KW"/>
</dbReference>
<comment type="caution">
    <text evidence="11">The sequence shown here is derived from an EMBL/GenBank/DDBJ whole genome shotgun (WGS) entry which is preliminary data.</text>
</comment>
<dbReference type="Pfam" id="PF14579">
    <property type="entry name" value="HHH_6"/>
    <property type="match status" value="1"/>
</dbReference>
<dbReference type="InterPro" id="IPR004805">
    <property type="entry name" value="DnaE2/DnaE/PolC"/>
</dbReference>
<accession>A0A1X0XYS5</accession>
<dbReference type="GO" id="GO:0003676">
    <property type="term" value="F:nucleic acid binding"/>
    <property type="evidence" value="ECO:0007669"/>
    <property type="project" value="InterPro"/>
</dbReference>
<keyword evidence="5" id="KW-0963">Cytoplasm</keyword>
<dbReference type="InterPro" id="IPR016195">
    <property type="entry name" value="Pol/histidinol_Pase-like"/>
</dbReference>
<comment type="similarity">
    <text evidence="2">Belongs to the DNA polymerase type-C family. DnaE subfamily.</text>
</comment>
<evidence type="ECO:0000256" key="1">
    <source>
        <dbReference type="ARBA" id="ARBA00004496"/>
    </source>
</evidence>
<evidence type="ECO:0000256" key="3">
    <source>
        <dbReference type="ARBA" id="ARBA00012417"/>
    </source>
</evidence>
<dbReference type="GO" id="GO:0005737">
    <property type="term" value="C:cytoplasm"/>
    <property type="evidence" value="ECO:0007669"/>
    <property type="project" value="UniProtKB-SubCell"/>
</dbReference>
<dbReference type="Gene3D" id="1.10.10.1600">
    <property type="entry name" value="Bacterial DNA polymerase III alpha subunit, thumb domain"/>
    <property type="match status" value="1"/>
</dbReference>
<evidence type="ECO:0000256" key="5">
    <source>
        <dbReference type="ARBA" id="ARBA00022490"/>
    </source>
</evidence>
<keyword evidence="9" id="KW-0239">DNA-directed DNA polymerase</keyword>
<evidence type="ECO:0000256" key="9">
    <source>
        <dbReference type="ARBA" id="ARBA00022932"/>
    </source>
</evidence>
<dbReference type="AlphaFoldDB" id="A0A1X0XYS5"/>
<dbReference type="SMART" id="SM00481">
    <property type="entry name" value="POLIIIAc"/>
    <property type="match status" value="1"/>
</dbReference>
<keyword evidence="6" id="KW-0808">Transferase</keyword>
<dbReference type="FunFam" id="3.20.20.140:FF:000049">
    <property type="entry name" value="DNA polymerase III subunit alpha"/>
    <property type="match status" value="1"/>
</dbReference>
<evidence type="ECO:0000313" key="12">
    <source>
        <dbReference type="Proteomes" id="UP000193040"/>
    </source>
</evidence>
<comment type="subcellular location">
    <subcellularLocation>
        <location evidence="1">Cytoplasm</location>
    </subcellularLocation>
</comment>
<sequence>MTGPIPPHASVRRESSFVHLHNHTEYSMLDGAAKITPMLAEVERLGMPAVGMTDHGNMFGASEFYNVATKAGIKPIIGVEAYIAPASRFDTRRVLWGDPSQKSDDVSGSGSYTHLTMVAENAAGLRNLFKLTSLASFEGQLGKWSRMDAELVAEHAEGIIATTGCPSGEVQTRLRLGHDREALESAAKWREIFGPDNYFLELMDHGLSIEQRVREGLLEIGRKLGIRPLATNDCHYVTRDAAHNHEALLCVQTGKTLSDPNRFKFDGDGYYLKSAAEMRQIWDDTVPGACDSTLLIAERVQSYDEVWTPRDRMPIFPVPDGHDQASWLHHEVMAGLRRRFPDGVGQNYVDRAEYEIKVICDKGFPSYFLIVADLISYARSVDIRVGPGRGSAAGSLVAYALGITNIDPIPHGLLFERFLNPERPSAPDIDIDFDDRRRGEMVRYAAEKWGHDRVAQVITFGTIKTKAALKDSARIHYGQPGFAIADRITKALPPPIMAKDIPLSGITDPSHERFKEAAEVRSLIETDPDVRTIYQTARGLEGLIRNAGVHACAVIMSSEPLTEAIPLWKRPQDGAIITGWDYPSCEAIGLLKMDFLGLRNLTIIGDALDNIKANRGIDLDLESVPLDDKPTYELLGRGDTLGVFQLDGGPMRDLLRRMQPTEFNDIVAVLALYRPGPMGMNAHNDYADRKNGRQAIKPIHPELEEPLREILAETYGLIVYQEQIMFIAQKVASYTMGKADALRKAMGKKKLEVLEAEYKGFYEGMTANGFSEKAVKALWDTILPFAGYAFNKSHAAGYGLVSYWTAYLKANYPAEYMAGLLTSVGDDKDKAAVYLADCRKLGITVLPPDVNESLVNFASVGKDIRFGLGAVRNVGANVVTSLIKTRTEKSKFTDFSDYLNKIDISACNKKVTESLIKAGAFDSLGHARKGLFLVHTDAVDSVLGTKKAEAIGQFDLFGGGNDGIDGTDSVFTIKVPDDEWEDKHKLALEREMLGLYVSGHPLNGVAHLLAAQVDTQIPAILDGDVPNDTQVRVGGILASVNRRVNKNGMPWASAQLEDLTGGIEVMFFPHAYSAYGADIADDAVVLINAKVAIRDDRISLIANELVVPDFSNAQPNRPLAVSLPTRQCTIDKVSALKQVLARHPGTSHVHLRLISGDRITTLELDQSLCVTPSPALMGDLKELLGPGCLGS</sequence>
<evidence type="ECO:0000256" key="7">
    <source>
        <dbReference type="ARBA" id="ARBA00022695"/>
    </source>
</evidence>
<dbReference type="GO" id="GO:0008408">
    <property type="term" value="F:3'-5' exonuclease activity"/>
    <property type="evidence" value="ECO:0007669"/>
    <property type="project" value="InterPro"/>
</dbReference>
<dbReference type="SUPFAM" id="SSF89550">
    <property type="entry name" value="PHP domain-like"/>
    <property type="match status" value="1"/>
</dbReference>
<evidence type="ECO:0000256" key="6">
    <source>
        <dbReference type="ARBA" id="ARBA00022679"/>
    </source>
</evidence>
<organism evidence="11 12">
    <name type="scientific">Mycobacterium simiae</name>
    <name type="common">Mycobacterium habana</name>
    <dbReference type="NCBI Taxonomy" id="1784"/>
    <lineage>
        <taxon>Bacteria</taxon>
        <taxon>Bacillati</taxon>
        <taxon>Actinomycetota</taxon>
        <taxon>Actinomycetes</taxon>
        <taxon>Mycobacteriales</taxon>
        <taxon>Mycobacteriaceae</taxon>
        <taxon>Mycobacterium</taxon>
        <taxon>Mycobacterium simiae complex</taxon>
    </lineage>
</organism>
<dbReference type="CDD" id="cd04485">
    <property type="entry name" value="DnaE_OBF"/>
    <property type="match status" value="1"/>
</dbReference>
<dbReference type="Gene3D" id="1.10.150.870">
    <property type="match status" value="1"/>
</dbReference>
<keyword evidence="7" id="KW-0548">Nucleotidyltransferase</keyword>
<dbReference type="Pfam" id="PF01336">
    <property type="entry name" value="tRNA_anti-codon"/>
    <property type="match status" value="1"/>
</dbReference>
<dbReference type="STRING" id="1784.VC42_26005"/>
<evidence type="ECO:0000313" key="11">
    <source>
        <dbReference type="EMBL" id="ORJ57938.1"/>
    </source>
</evidence>
<dbReference type="Pfam" id="PF17657">
    <property type="entry name" value="DNA_pol3_finger"/>
    <property type="match status" value="1"/>
</dbReference>
<dbReference type="InterPro" id="IPR004013">
    <property type="entry name" value="PHP_dom"/>
</dbReference>
<dbReference type="InterPro" id="IPR041931">
    <property type="entry name" value="DNA_pol3_alpha_thumb_dom"/>
</dbReference>
<dbReference type="InterPro" id="IPR040982">
    <property type="entry name" value="DNA_pol3_finger"/>
</dbReference>
<reference evidence="11 12" key="1">
    <citation type="submission" date="2017-03" db="EMBL/GenBank/DDBJ databases">
        <title>Genomic insights into Mycobacterium simiae human colonization.</title>
        <authorList>
            <person name="Steffani J.L."/>
            <person name="Brunck M.E."/>
            <person name="Cruz E."/>
            <person name="Montiel R."/>
            <person name="Barona F."/>
        </authorList>
    </citation>
    <scope>NUCLEOTIDE SEQUENCE [LARGE SCALE GENOMIC DNA]</scope>
    <source>
        <strain evidence="11 12">MsiGto</strain>
    </source>
</reference>
<evidence type="ECO:0000256" key="8">
    <source>
        <dbReference type="ARBA" id="ARBA00022705"/>
    </source>
</evidence>
<dbReference type="PANTHER" id="PTHR32294">
    <property type="entry name" value="DNA POLYMERASE III SUBUNIT ALPHA"/>
    <property type="match status" value="1"/>
</dbReference>
<evidence type="ECO:0000256" key="10">
    <source>
        <dbReference type="ARBA" id="ARBA00049244"/>
    </source>
</evidence>
<protein>
    <recommendedName>
        <fullName evidence="4">DNA polymerase III subunit alpha</fullName>
        <ecNumber evidence="3">2.7.7.7</ecNumber>
    </recommendedName>
</protein>
<dbReference type="NCBIfam" id="NF004226">
    <property type="entry name" value="PRK05673.1"/>
    <property type="match status" value="1"/>
</dbReference>
<dbReference type="Pfam" id="PF02811">
    <property type="entry name" value="PHP"/>
    <property type="match status" value="1"/>
</dbReference>
<evidence type="ECO:0000256" key="4">
    <source>
        <dbReference type="ARBA" id="ARBA00019114"/>
    </source>
</evidence>
<dbReference type="PANTHER" id="PTHR32294:SF0">
    <property type="entry name" value="DNA POLYMERASE III SUBUNIT ALPHA"/>
    <property type="match status" value="1"/>
</dbReference>
<dbReference type="EC" id="2.7.7.7" evidence="3"/>
<dbReference type="Gene3D" id="3.20.20.140">
    <property type="entry name" value="Metal-dependent hydrolases"/>
    <property type="match status" value="1"/>
</dbReference>
<dbReference type="InterPro" id="IPR029460">
    <property type="entry name" value="DNAPol_HHH"/>
</dbReference>
<dbReference type="InterPro" id="IPR011708">
    <property type="entry name" value="DNA_pol3_alpha_NTPase_dom"/>
</dbReference>